<dbReference type="Proteomes" id="UP000268162">
    <property type="component" value="Unassembled WGS sequence"/>
</dbReference>
<dbReference type="SUPFAM" id="SSF56112">
    <property type="entry name" value="Protein kinase-like (PK-like)"/>
    <property type="match status" value="1"/>
</dbReference>
<dbReference type="GO" id="GO:0004672">
    <property type="term" value="F:protein kinase activity"/>
    <property type="evidence" value="ECO:0007669"/>
    <property type="project" value="InterPro"/>
</dbReference>
<dbReference type="AlphaFoldDB" id="A0A4Q0A174"/>
<feature type="domain" description="Protein kinase" evidence="1">
    <location>
        <begin position="1"/>
        <end position="90"/>
    </location>
</feature>
<keyword evidence="2" id="KW-0418">Kinase</keyword>
<dbReference type="Gene3D" id="1.10.510.10">
    <property type="entry name" value="Transferase(Phosphotransferase) domain 1"/>
    <property type="match status" value="1"/>
</dbReference>
<feature type="non-terminal residue" evidence="2">
    <location>
        <position position="1"/>
    </location>
</feature>
<proteinExistence type="predicted"/>
<evidence type="ECO:0000313" key="3">
    <source>
        <dbReference type="Proteomes" id="UP000268162"/>
    </source>
</evidence>
<reference evidence="3" key="1">
    <citation type="journal article" date="2018" name="Nat. Microbiol.">
        <title>Leveraging single-cell genomics to expand the fungal tree of life.</title>
        <authorList>
            <person name="Ahrendt S.R."/>
            <person name="Quandt C.A."/>
            <person name="Ciobanu D."/>
            <person name="Clum A."/>
            <person name="Salamov A."/>
            <person name="Andreopoulos B."/>
            <person name="Cheng J.F."/>
            <person name="Woyke T."/>
            <person name="Pelin A."/>
            <person name="Henrissat B."/>
            <person name="Reynolds N.K."/>
            <person name="Benny G.L."/>
            <person name="Smith M.E."/>
            <person name="James T.Y."/>
            <person name="Grigoriev I.V."/>
        </authorList>
    </citation>
    <scope>NUCLEOTIDE SEQUENCE [LARGE SCALE GENOMIC DNA]</scope>
    <source>
        <strain evidence="3">RSA 468</strain>
    </source>
</reference>
<dbReference type="PROSITE" id="PS50011">
    <property type="entry name" value="PROTEIN_KINASE_DOM"/>
    <property type="match status" value="1"/>
</dbReference>
<name>A0A4Q0A174_9FUNG</name>
<sequence>QRIIKQLLTALVGVHHKHITHLDINPANLMSDGNDNLVLIDFGLASKCSAGQCLPSCGTPGFVAPEVLAGTGTGPKADMYSVGVVLGMML</sequence>
<evidence type="ECO:0000313" key="2">
    <source>
        <dbReference type="EMBL" id="RKP39777.1"/>
    </source>
</evidence>
<protein>
    <submittedName>
        <fullName evidence="2">Hormonally up-regulated Neu-associated kinase</fullName>
    </submittedName>
</protein>
<organism evidence="2 3">
    <name type="scientific">Dimargaris cristalligena</name>
    <dbReference type="NCBI Taxonomy" id="215637"/>
    <lineage>
        <taxon>Eukaryota</taxon>
        <taxon>Fungi</taxon>
        <taxon>Fungi incertae sedis</taxon>
        <taxon>Zoopagomycota</taxon>
        <taxon>Kickxellomycotina</taxon>
        <taxon>Dimargaritomycetes</taxon>
        <taxon>Dimargaritales</taxon>
        <taxon>Dimargaritaceae</taxon>
        <taxon>Dimargaris</taxon>
    </lineage>
</organism>
<keyword evidence="2" id="KW-0808">Transferase</keyword>
<dbReference type="InterPro" id="IPR000719">
    <property type="entry name" value="Prot_kinase_dom"/>
</dbReference>
<dbReference type="GO" id="GO:0005524">
    <property type="term" value="F:ATP binding"/>
    <property type="evidence" value="ECO:0007669"/>
    <property type="project" value="InterPro"/>
</dbReference>
<dbReference type="Pfam" id="PF00069">
    <property type="entry name" value="Pkinase"/>
    <property type="match status" value="1"/>
</dbReference>
<dbReference type="InterPro" id="IPR011009">
    <property type="entry name" value="Kinase-like_dom_sf"/>
</dbReference>
<feature type="non-terminal residue" evidence="2">
    <location>
        <position position="90"/>
    </location>
</feature>
<keyword evidence="3" id="KW-1185">Reference proteome</keyword>
<dbReference type="STRING" id="215637.A0A4Q0A174"/>
<dbReference type="EMBL" id="ML002245">
    <property type="protein sequence ID" value="RKP39777.1"/>
    <property type="molecule type" value="Genomic_DNA"/>
</dbReference>
<evidence type="ECO:0000259" key="1">
    <source>
        <dbReference type="PROSITE" id="PS50011"/>
    </source>
</evidence>
<dbReference type="PANTHER" id="PTHR24347">
    <property type="entry name" value="SERINE/THREONINE-PROTEIN KINASE"/>
    <property type="match status" value="1"/>
</dbReference>
<gene>
    <name evidence="2" type="ORF">BJ085DRAFT_10005</name>
</gene>
<accession>A0A4Q0A174</accession>